<feature type="zinc finger region" description="C3H1-type" evidence="5">
    <location>
        <begin position="14"/>
        <end position="42"/>
    </location>
</feature>
<feature type="compositionally biased region" description="Polar residues" evidence="7">
    <location>
        <begin position="179"/>
        <end position="194"/>
    </location>
</feature>
<evidence type="ECO:0000256" key="5">
    <source>
        <dbReference type="PROSITE-ProRule" id="PRU00723"/>
    </source>
</evidence>
<keyword evidence="1 5" id="KW-0479">Metal-binding</keyword>
<dbReference type="AlphaFoldDB" id="A0A401QGF4"/>
<evidence type="ECO:0000256" key="6">
    <source>
        <dbReference type="RuleBase" id="RU369014"/>
    </source>
</evidence>
<dbReference type="GO" id="GO:0005634">
    <property type="term" value="C:nucleus"/>
    <property type="evidence" value="ECO:0007669"/>
    <property type="project" value="UniProtKB-SubCell"/>
</dbReference>
<keyword evidence="2 6" id="KW-0677">Repeat</keyword>
<evidence type="ECO:0000256" key="7">
    <source>
        <dbReference type="SAM" id="MobiDB-lite"/>
    </source>
</evidence>
<reference evidence="9 10" key="1">
    <citation type="journal article" date="2018" name="Nat. Ecol. Evol.">
        <title>Shark genomes provide insights into elasmobranch evolution and the origin of vertebrates.</title>
        <authorList>
            <person name="Hara Y"/>
            <person name="Yamaguchi K"/>
            <person name="Onimaru K"/>
            <person name="Kadota M"/>
            <person name="Koyanagi M"/>
            <person name="Keeley SD"/>
            <person name="Tatsumi K"/>
            <person name="Tanaka K"/>
            <person name="Motone F"/>
            <person name="Kageyama Y"/>
            <person name="Nozu R"/>
            <person name="Adachi N"/>
            <person name="Nishimura O"/>
            <person name="Nakagawa R"/>
            <person name="Tanegashima C"/>
            <person name="Kiyatake I"/>
            <person name="Matsumoto R"/>
            <person name="Murakumo K"/>
            <person name="Nishida K"/>
            <person name="Terakita A"/>
            <person name="Kuratani S"/>
            <person name="Sato K"/>
            <person name="Hyodo S Kuraku.S."/>
        </authorList>
    </citation>
    <scope>NUCLEOTIDE SEQUENCE [LARGE SCALE GENOMIC DNA]</scope>
</reference>
<dbReference type="InterPro" id="IPR045877">
    <property type="entry name" value="ZFP36-like"/>
</dbReference>
<dbReference type="SMART" id="SM00356">
    <property type="entry name" value="ZnF_C3H1"/>
    <property type="match status" value="2"/>
</dbReference>
<keyword evidence="6" id="KW-0539">Nucleus</keyword>
<evidence type="ECO:0000256" key="3">
    <source>
        <dbReference type="ARBA" id="ARBA00022771"/>
    </source>
</evidence>
<dbReference type="InterPro" id="IPR000571">
    <property type="entry name" value="Znf_CCCH"/>
</dbReference>
<dbReference type="GO" id="GO:0008270">
    <property type="term" value="F:zinc ion binding"/>
    <property type="evidence" value="ECO:0007669"/>
    <property type="project" value="UniProtKB-KW"/>
</dbReference>
<dbReference type="PANTHER" id="PTHR12547">
    <property type="entry name" value="CCCH ZINC FINGER/TIS11-RELATED"/>
    <property type="match status" value="1"/>
</dbReference>
<keyword evidence="4 5" id="KW-0862">Zinc</keyword>
<protein>
    <recommendedName>
        <fullName evidence="6">mRNA decay activator protein ZFP36</fullName>
    </recommendedName>
    <alternativeName>
        <fullName evidence="6">Zinc finger protein 36</fullName>
    </alternativeName>
</protein>
<comment type="subunit">
    <text evidence="6">Associates with the cytoplasmic CCR4-NOT deadenylase complex to trigger ARE-containing mRNA deadenylation and decay processes.</text>
</comment>
<name>A0A401QGF4_SCYTO</name>
<dbReference type="SUPFAM" id="SSF90229">
    <property type="entry name" value="CCCH zinc finger"/>
    <property type="match status" value="2"/>
</dbReference>
<dbReference type="GO" id="GO:0061158">
    <property type="term" value="P:3'-UTR-mediated mRNA destabilization"/>
    <property type="evidence" value="ECO:0007669"/>
    <property type="project" value="UniProtKB-UniRule"/>
</dbReference>
<keyword evidence="6" id="KW-0963">Cytoplasm</keyword>
<feature type="domain" description="C3H1-type" evidence="8">
    <location>
        <begin position="52"/>
        <end position="80"/>
    </location>
</feature>
<feature type="domain" description="C3H1-type" evidence="8">
    <location>
        <begin position="14"/>
        <end position="42"/>
    </location>
</feature>
<comment type="function">
    <text evidence="6">Zinc-finger RNA-binding protein that destabilizes several cytoplasmic AU-rich element (ARE)-containing mRNA transcripts by promoting their poly(A) tail removal or deadenylation, and hence provide a mechanism for attenuating protein synthesis. Acts as a 3'-untranslated region (UTR) ARE mRNA-binding adapter protein to communicate signaling events to the mRNA decay machinery. Functions by recruiting the CCR4-NOT deadenylase complex and probably other components of the cytoplasmic RNA decay machinery to the bound ARE-containing mRNAs, and hence promotes ARE-mediated mRNA deadenylation and decay processes. Binds to 3'-UTR ARE of numerous mRNAs.</text>
</comment>
<dbReference type="OMA" id="CCLYNNN"/>
<keyword evidence="6" id="KW-0687">Ribonucleoprotein</keyword>
<gene>
    <name evidence="9" type="ORF">scyTo_0025133</name>
</gene>
<dbReference type="STRING" id="75743.A0A401QGF4"/>
<dbReference type="Proteomes" id="UP000288216">
    <property type="component" value="Unassembled WGS sequence"/>
</dbReference>
<dbReference type="PROSITE" id="PS50103">
    <property type="entry name" value="ZF_C3H1"/>
    <property type="match status" value="2"/>
</dbReference>
<evidence type="ECO:0000256" key="1">
    <source>
        <dbReference type="ARBA" id="ARBA00022723"/>
    </source>
</evidence>
<sequence>MGAAASGFRTYPHLYKTELCRRFAESGGCKYGDRCQFAHGLHELRLLPRHPKYKTEYCRTFHTLGFCPYESRCHFIHEEGERRIPPPQIDNSSRRSHCRQLGGGIGSWHPPAQARAHSPASDGVSSSSTSETPERCPGSPSPRCHNNNGGGGYVSNRGIAELLVPLALKLRELEDSEPVSPTESSLSSERQSPTALDCPPDLRSHGEEVGERHGEPPSSLESGKRLPVFSRISTRST</sequence>
<feature type="compositionally biased region" description="Basic and acidic residues" evidence="7">
    <location>
        <begin position="200"/>
        <end position="215"/>
    </location>
</feature>
<dbReference type="EMBL" id="BFAA01072671">
    <property type="protein sequence ID" value="GCB84450.1"/>
    <property type="molecule type" value="Genomic_DNA"/>
</dbReference>
<keyword evidence="10" id="KW-1185">Reference proteome</keyword>
<evidence type="ECO:0000256" key="4">
    <source>
        <dbReference type="ARBA" id="ARBA00022833"/>
    </source>
</evidence>
<comment type="caution">
    <text evidence="9">The sequence shown here is derived from an EMBL/GenBank/DDBJ whole genome shotgun (WGS) entry which is preliminary data.</text>
</comment>
<dbReference type="GO" id="GO:0035925">
    <property type="term" value="F:mRNA 3'-UTR AU-rich region binding"/>
    <property type="evidence" value="ECO:0007669"/>
    <property type="project" value="UniProtKB-UniRule"/>
</dbReference>
<feature type="region of interest" description="Disordered" evidence="7">
    <location>
        <begin position="83"/>
        <end position="150"/>
    </location>
</feature>
<organism evidence="9 10">
    <name type="scientific">Scyliorhinus torazame</name>
    <name type="common">Cloudy catshark</name>
    <name type="synonym">Catulus torazame</name>
    <dbReference type="NCBI Taxonomy" id="75743"/>
    <lineage>
        <taxon>Eukaryota</taxon>
        <taxon>Metazoa</taxon>
        <taxon>Chordata</taxon>
        <taxon>Craniata</taxon>
        <taxon>Vertebrata</taxon>
        <taxon>Chondrichthyes</taxon>
        <taxon>Elasmobranchii</taxon>
        <taxon>Galeomorphii</taxon>
        <taxon>Galeoidea</taxon>
        <taxon>Carcharhiniformes</taxon>
        <taxon>Scyliorhinidae</taxon>
        <taxon>Scyliorhinus</taxon>
    </lineage>
</organism>
<dbReference type="Gene3D" id="4.10.1000.10">
    <property type="entry name" value="Zinc finger, CCCH-type"/>
    <property type="match status" value="2"/>
</dbReference>
<evidence type="ECO:0000313" key="10">
    <source>
        <dbReference type="Proteomes" id="UP000288216"/>
    </source>
</evidence>
<dbReference type="GO" id="GO:0005737">
    <property type="term" value="C:cytoplasm"/>
    <property type="evidence" value="ECO:0007669"/>
    <property type="project" value="UniProtKB-SubCell"/>
</dbReference>
<comment type="subcellular location">
    <subcellularLocation>
        <location evidence="6">Nucleus</location>
    </subcellularLocation>
    <subcellularLocation>
        <location evidence="6">Cytoplasm</location>
    </subcellularLocation>
</comment>
<accession>A0A401QGF4</accession>
<dbReference type="GO" id="GO:1900153">
    <property type="term" value="P:positive regulation of nuclear-transcribed mRNA catabolic process, deadenylation-dependent decay"/>
    <property type="evidence" value="ECO:0007669"/>
    <property type="project" value="UniProtKB-UniRule"/>
</dbReference>
<dbReference type="FunFam" id="4.10.1000.10:FF:000001">
    <property type="entry name" value="zinc finger CCCH domain-containing protein 15-like"/>
    <property type="match status" value="1"/>
</dbReference>
<evidence type="ECO:0000313" key="9">
    <source>
        <dbReference type="EMBL" id="GCB84450.1"/>
    </source>
</evidence>
<dbReference type="OrthoDB" id="410307at2759"/>
<dbReference type="GO" id="GO:1990904">
    <property type="term" value="C:ribonucleoprotein complex"/>
    <property type="evidence" value="ECO:0007669"/>
    <property type="project" value="UniProtKB-KW"/>
</dbReference>
<feature type="region of interest" description="Disordered" evidence="7">
    <location>
        <begin position="174"/>
        <end position="237"/>
    </location>
</feature>
<keyword evidence="3 5" id="KW-0863">Zinc-finger</keyword>
<dbReference type="Pfam" id="PF00642">
    <property type="entry name" value="zf-CCCH"/>
    <property type="match status" value="2"/>
</dbReference>
<dbReference type="FunFam" id="4.10.1000.10:FF:000002">
    <property type="entry name" value="Zinc finger protein 36, C3H1 type-like 1"/>
    <property type="match status" value="1"/>
</dbReference>
<evidence type="ECO:0000259" key="8">
    <source>
        <dbReference type="PROSITE" id="PS50103"/>
    </source>
</evidence>
<proteinExistence type="predicted"/>
<evidence type="ECO:0000256" key="2">
    <source>
        <dbReference type="ARBA" id="ARBA00022737"/>
    </source>
</evidence>
<feature type="compositionally biased region" description="Low complexity" evidence="7">
    <location>
        <begin position="118"/>
        <end position="130"/>
    </location>
</feature>
<dbReference type="PANTHER" id="PTHR12547:SF18">
    <property type="entry name" value="PROTEIN TIS11"/>
    <property type="match status" value="1"/>
</dbReference>
<feature type="zinc finger region" description="C3H1-type" evidence="5">
    <location>
        <begin position="52"/>
        <end position="80"/>
    </location>
</feature>
<dbReference type="InterPro" id="IPR036855">
    <property type="entry name" value="Znf_CCCH_sf"/>
</dbReference>